<evidence type="ECO:0000256" key="2">
    <source>
        <dbReference type="SAM" id="SignalP"/>
    </source>
</evidence>
<evidence type="ECO:0000256" key="1">
    <source>
        <dbReference type="SAM" id="MobiDB-lite"/>
    </source>
</evidence>
<sequence length="338" mass="35920">MMREGPLSRLCSMSRWLRLLLFLLPDRQHVSDRQQSTRSHPGFISSQDSSCPALGASTPVRMFPLSTWMTFTGRAHGSRLSLGDLQLRDKRKLRVGLHSFVSSYQIGEVGDVLVGLLQQALASRAVSRAVSRRMHTTTSWRSCGQFNAHGANGAKHYLHGVEAAGFLNGGNAALLGVLLILSLQHHIPSGQAFGGPFGFCPCIPAAPDGPGGGMPIIPKATNTSGSQAEHGLLLHPGHRPLPLDRHLEVVWQGLPPGQHLIGHDLGSELVKLVLVEGSRTDRTTRTSGARRASRIKPGGEPGDTGSQDGSVAGAWAAATRRAGPVIWTQGVLIATGAV</sequence>
<accession>A0A4Z2J002</accession>
<dbReference type="Proteomes" id="UP000314294">
    <property type="component" value="Unassembled WGS sequence"/>
</dbReference>
<proteinExistence type="predicted"/>
<dbReference type="AlphaFoldDB" id="A0A4Z2J002"/>
<reference evidence="3 4" key="1">
    <citation type="submission" date="2019-03" db="EMBL/GenBank/DDBJ databases">
        <title>First draft genome of Liparis tanakae, snailfish: a comprehensive survey of snailfish specific genes.</title>
        <authorList>
            <person name="Kim W."/>
            <person name="Song I."/>
            <person name="Jeong J.-H."/>
            <person name="Kim D."/>
            <person name="Kim S."/>
            <person name="Ryu S."/>
            <person name="Song J.Y."/>
            <person name="Lee S.K."/>
        </authorList>
    </citation>
    <scope>NUCLEOTIDE SEQUENCE [LARGE SCALE GENOMIC DNA]</scope>
    <source>
        <tissue evidence="3">Muscle</tissue>
    </source>
</reference>
<keyword evidence="4" id="KW-1185">Reference proteome</keyword>
<evidence type="ECO:0000313" key="4">
    <source>
        <dbReference type="Proteomes" id="UP000314294"/>
    </source>
</evidence>
<comment type="caution">
    <text evidence="3">The sequence shown here is derived from an EMBL/GenBank/DDBJ whole genome shotgun (WGS) entry which is preliminary data.</text>
</comment>
<feature type="region of interest" description="Disordered" evidence="1">
    <location>
        <begin position="280"/>
        <end position="310"/>
    </location>
</feature>
<organism evidence="3 4">
    <name type="scientific">Liparis tanakae</name>
    <name type="common">Tanaka's snailfish</name>
    <dbReference type="NCBI Taxonomy" id="230148"/>
    <lineage>
        <taxon>Eukaryota</taxon>
        <taxon>Metazoa</taxon>
        <taxon>Chordata</taxon>
        <taxon>Craniata</taxon>
        <taxon>Vertebrata</taxon>
        <taxon>Euteleostomi</taxon>
        <taxon>Actinopterygii</taxon>
        <taxon>Neopterygii</taxon>
        <taxon>Teleostei</taxon>
        <taxon>Neoteleostei</taxon>
        <taxon>Acanthomorphata</taxon>
        <taxon>Eupercaria</taxon>
        <taxon>Perciformes</taxon>
        <taxon>Cottioidei</taxon>
        <taxon>Cottales</taxon>
        <taxon>Liparidae</taxon>
        <taxon>Liparis</taxon>
    </lineage>
</organism>
<protein>
    <submittedName>
        <fullName evidence="3">Uncharacterized protein</fullName>
    </submittedName>
</protein>
<feature type="signal peptide" evidence="2">
    <location>
        <begin position="1"/>
        <end position="31"/>
    </location>
</feature>
<dbReference type="EMBL" id="SRLO01000032">
    <property type="protein sequence ID" value="TNN83610.1"/>
    <property type="molecule type" value="Genomic_DNA"/>
</dbReference>
<gene>
    <name evidence="3" type="ORF">EYF80_006128</name>
</gene>
<keyword evidence="2" id="KW-0732">Signal</keyword>
<evidence type="ECO:0000313" key="3">
    <source>
        <dbReference type="EMBL" id="TNN83610.1"/>
    </source>
</evidence>
<name>A0A4Z2J002_9TELE</name>
<feature type="chain" id="PRO_5021440501" evidence="2">
    <location>
        <begin position="32"/>
        <end position="338"/>
    </location>
</feature>